<feature type="transmembrane region" description="Helical" evidence="1">
    <location>
        <begin position="336"/>
        <end position="353"/>
    </location>
</feature>
<feature type="transmembrane region" description="Helical" evidence="1">
    <location>
        <begin position="227"/>
        <end position="248"/>
    </location>
</feature>
<feature type="transmembrane region" description="Helical" evidence="1">
    <location>
        <begin position="188"/>
        <end position="207"/>
    </location>
</feature>
<comment type="caution">
    <text evidence="2">The sequence shown here is derived from an EMBL/GenBank/DDBJ whole genome shotgun (WGS) entry which is preliminary data.</text>
</comment>
<gene>
    <name evidence="2" type="ORF">A2975_02730</name>
</gene>
<reference evidence="2 3" key="1">
    <citation type="journal article" date="2016" name="Nat. Commun.">
        <title>Thousands of microbial genomes shed light on interconnected biogeochemical processes in an aquifer system.</title>
        <authorList>
            <person name="Anantharaman K."/>
            <person name="Brown C.T."/>
            <person name="Hug L.A."/>
            <person name="Sharon I."/>
            <person name="Castelle C.J."/>
            <person name="Probst A.J."/>
            <person name="Thomas B.C."/>
            <person name="Singh A."/>
            <person name="Wilkins M.J."/>
            <person name="Karaoz U."/>
            <person name="Brodie E.L."/>
            <person name="Williams K.H."/>
            <person name="Hubbard S.S."/>
            <person name="Banfield J.F."/>
        </authorList>
    </citation>
    <scope>NUCLEOTIDE SEQUENCE [LARGE SCALE GENOMIC DNA]</scope>
</reference>
<feature type="transmembrane region" description="Helical" evidence="1">
    <location>
        <begin position="149"/>
        <end position="176"/>
    </location>
</feature>
<accession>A0A1F8C3N8</accession>
<feature type="transmembrane region" description="Helical" evidence="1">
    <location>
        <begin position="121"/>
        <end position="142"/>
    </location>
</feature>
<feature type="transmembrane region" description="Helical" evidence="1">
    <location>
        <begin position="98"/>
        <end position="115"/>
    </location>
</feature>
<dbReference type="Proteomes" id="UP000178429">
    <property type="component" value="Unassembled WGS sequence"/>
</dbReference>
<evidence type="ECO:0000313" key="3">
    <source>
        <dbReference type="Proteomes" id="UP000178429"/>
    </source>
</evidence>
<evidence type="ECO:0000256" key="1">
    <source>
        <dbReference type="SAM" id="Phobius"/>
    </source>
</evidence>
<feature type="transmembrane region" description="Helical" evidence="1">
    <location>
        <begin position="365"/>
        <end position="384"/>
    </location>
</feature>
<name>A0A1F8C3N8_9BACT</name>
<protein>
    <recommendedName>
        <fullName evidence="4">Glycosyltransferase RgtA/B/C/D-like domain-containing protein</fullName>
    </recommendedName>
</protein>
<keyword evidence="1" id="KW-1133">Transmembrane helix</keyword>
<feature type="transmembrane region" description="Helical" evidence="1">
    <location>
        <begin position="280"/>
        <end position="298"/>
    </location>
</feature>
<sequence length="528" mass="60233">MKKLLILLPLAFYLRLISGFFQQDEWFSFSWFIQHQGSLGYAWTPLVTHYNPLTVLANHLFFSLWNMNYQAFLLISLFLHGVVLVLVYILAKEVFRKDWPAAITAFLFGTFAAYFQAVAWVVVSVSTQMATILGLLSVIFFLRKRLFVSLFLLVISLLFKEITIGLFPLFLFYIFLFAKKDKFYSRDIMIIIGVGAVYALARVLMLFSPNIAGGQLVTQSQNALRIIYNFITVPIKAISQSIVPIQILRGVSDFLARLFPEKISGEFGSPAFEVFVVKRVLEVVSLLTSLAIGAWMLAKMHKSKIVVLGLFWIVVNSFIFAFAPERSGVISVIDSRNLYFASVGAALMLTAVADKISKSDIKKMAALLLVVIIPNLYFLNQNLVEFTRRGEVRKSILTTIQLVYPDLPDKVVVYTQSNQPYYGLPPETKILPFQSGLGQTLLVWYYPTEKFPKEFFADRFLWDIEEQGYKEVGDHGFGYFRDLDLLRDAIGQYNLPGESVIAFSWDGKKNFLTDITQEVRNEIYDQEN</sequence>
<proteinExistence type="predicted"/>
<dbReference type="EMBL" id="MGHL01000002">
    <property type="protein sequence ID" value="OGM70780.1"/>
    <property type="molecule type" value="Genomic_DNA"/>
</dbReference>
<keyword evidence="1" id="KW-0812">Transmembrane</keyword>
<feature type="transmembrane region" description="Helical" evidence="1">
    <location>
        <begin position="305"/>
        <end position="324"/>
    </location>
</feature>
<keyword evidence="1" id="KW-0472">Membrane</keyword>
<feature type="transmembrane region" description="Helical" evidence="1">
    <location>
        <begin position="69"/>
        <end position="91"/>
    </location>
</feature>
<evidence type="ECO:0000313" key="2">
    <source>
        <dbReference type="EMBL" id="OGM70780.1"/>
    </source>
</evidence>
<evidence type="ECO:0008006" key="4">
    <source>
        <dbReference type="Google" id="ProtNLM"/>
    </source>
</evidence>
<organism evidence="2 3">
    <name type="scientific">Candidatus Woesebacteria bacterium RIFCSPLOWO2_01_FULL_44_14</name>
    <dbReference type="NCBI Taxonomy" id="1802525"/>
    <lineage>
        <taxon>Bacteria</taxon>
        <taxon>Candidatus Woeseibacteriota</taxon>
    </lineage>
</organism>
<dbReference type="AlphaFoldDB" id="A0A1F8C3N8"/>
<dbReference type="STRING" id="1802525.A2975_02730"/>